<feature type="domain" description="RNA-binding S4" evidence="6">
    <location>
        <begin position="92"/>
        <end position="156"/>
    </location>
</feature>
<dbReference type="FunFam" id="3.10.290.10:FF:000001">
    <property type="entry name" value="30S ribosomal protein S4"/>
    <property type="match status" value="1"/>
</dbReference>
<dbReference type="CDD" id="cd00165">
    <property type="entry name" value="S4"/>
    <property type="match status" value="1"/>
</dbReference>
<feature type="domain" description="Small ribosomal subunit protein uS4 N-terminal" evidence="7">
    <location>
        <begin position="3"/>
        <end position="91"/>
    </location>
</feature>
<gene>
    <name evidence="8" type="ORF">METZ01_LOCUS379614</name>
</gene>
<dbReference type="InterPro" id="IPR036986">
    <property type="entry name" value="S4_RNA-bd_sf"/>
</dbReference>
<dbReference type="Pfam" id="PF01479">
    <property type="entry name" value="S4"/>
    <property type="match status" value="1"/>
</dbReference>
<keyword evidence="2" id="KW-0699">rRNA-binding</keyword>
<dbReference type="PANTHER" id="PTHR11831:SF4">
    <property type="entry name" value="SMALL RIBOSOMAL SUBUNIT PROTEIN US4M"/>
    <property type="match status" value="1"/>
</dbReference>
<accession>A0A382TXF9</accession>
<evidence type="ECO:0000256" key="5">
    <source>
        <dbReference type="ARBA" id="ARBA00023274"/>
    </source>
</evidence>
<dbReference type="SUPFAM" id="SSF55174">
    <property type="entry name" value="Alpha-L RNA-binding motif"/>
    <property type="match status" value="1"/>
</dbReference>
<dbReference type="NCBIfam" id="NF003717">
    <property type="entry name" value="PRK05327.1"/>
    <property type="match status" value="1"/>
</dbReference>
<evidence type="ECO:0000256" key="3">
    <source>
        <dbReference type="ARBA" id="ARBA00022884"/>
    </source>
</evidence>
<keyword evidence="3" id="KW-0694">RNA-binding</keyword>
<dbReference type="PROSITE" id="PS50889">
    <property type="entry name" value="S4"/>
    <property type="match status" value="1"/>
</dbReference>
<evidence type="ECO:0000259" key="7">
    <source>
        <dbReference type="SMART" id="SM01390"/>
    </source>
</evidence>
<evidence type="ECO:0000256" key="1">
    <source>
        <dbReference type="ARBA" id="ARBA00007465"/>
    </source>
</evidence>
<dbReference type="InterPro" id="IPR022801">
    <property type="entry name" value="Ribosomal_uS4"/>
</dbReference>
<comment type="similarity">
    <text evidence="1">Belongs to the universal ribosomal protein uS4 family.</text>
</comment>
<reference evidence="8" key="1">
    <citation type="submission" date="2018-05" db="EMBL/GenBank/DDBJ databases">
        <authorList>
            <person name="Lanie J.A."/>
            <person name="Ng W.-L."/>
            <person name="Kazmierczak K.M."/>
            <person name="Andrzejewski T.M."/>
            <person name="Davidsen T.M."/>
            <person name="Wayne K.J."/>
            <person name="Tettelin H."/>
            <person name="Glass J.I."/>
            <person name="Rusch D."/>
            <person name="Podicherti R."/>
            <person name="Tsui H.-C.T."/>
            <person name="Winkler M.E."/>
        </authorList>
    </citation>
    <scope>NUCLEOTIDE SEQUENCE</scope>
</reference>
<dbReference type="PROSITE" id="PS00632">
    <property type="entry name" value="RIBOSOMAL_S4"/>
    <property type="match status" value="1"/>
</dbReference>
<dbReference type="Gene3D" id="1.10.1050.10">
    <property type="entry name" value="Ribosomal Protein S4 Delta 41, Chain A, domain 1"/>
    <property type="match status" value="1"/>
</dbReference>
<keyword evidence="4" id="KW-0689">Ribosomal protein</keyword>
<dbReference type="InterPro" id="IPR002942">
    <property type="entry name" value="S4_RNA-bd"/>
</dbReference>
<dbReference type="NCBIfam" id="TIGR01017">
    <property type="entry name" value="rpsD_bact"/>
    <property type="match status" value="1"/>
</dbReference>
<dbReference type="Pfam" id="PF00163">
    <property type="entry name" value="Ribosomal_S4"/>
    <property type="match status" value="1"/>
</dbReference>
<keyword evidence="5" id="KW-0687">Ribonucleoprotein</keyword>
<dbReference type="InterPro" id="IPR005709">
    <property type="entry name" value="Ribosomal_uS4_bac-type"/>
</dbReference>
<dbReference type="SMART" id="SM01390">
    <property type="entry name" value="Ribosomal_S4"/>
    <property type="match status" value="1"/>
</dbReference>
<dbReference type="PANTHER" id="PTHR11831">
    <property type="entry name" value="30S 40S RIBOSOMAL PROTEIN"/>
    <property type="match status" value="1"/>
</dbReference>
<dbReference type="GO" id="GO:0019843">
    <property type="term" value="F:rRNA binding"/>
    <property type="evidence" value="ECO:0007669"/>
    <property type="project" value="UniProtKB-KW"/>
</dbReference>
<dbReference type="GO" id="GO:0015935">
    <property type="term" value="C:small ribosomal subunit"/>
    <property type="evidence" value="ECO:0007669"/>
    <property type="project" value="InterPro"/>
</dbReference>
<protein>
    <submittedName>
        <fullName evidence="8">Uncharacterized protein</fullName>
    </submittedName>
</protein>
<dbReference type="GO" id="GO:0003735">
    <property type="term" value="F:structural constituent of ribosome"/>
    <property type="evidence" value="ECO:0007669"/>
    <property type="project" value="InterPro"/>
</dbReference>
<dbReference type="HAMAP" id="MF_01306_B">
    <property type="entry name" value="Ribosomal_uS4_B"/>
    <property type="match status" value="1"/>
</dbReference>
<evidence type="ECO:0000256" key="4">
    <source>
        <dbReference type="ARBA" id="ARBA00022980"/>
    </source>
</evidence>
<proteinExistence type="inferred from homology"/>
<organism evidence="8">
    <name type="scientific">marine metagenome</name>
    <dbReference type="NCBI Taxonomy" id="408172"/>
    <lineage>
        <taxon>unclassified sequences</taxon>
        <taxon>metagenomes</taxon>
        <taxon>ecological metagenomes</taxon>
    </lineage>
</organism>
<name>A0A382TXF9_9ZZZZ</name>
<dbReference type="Gene3D" id="3.10.290.10">
    <property type="entry name" value="RNA-binding S4 domain"/>
    <property type="match status" value="1"/>
</dbReference>
<dbReference type="InterPro" id="IPR018079">
    <property type="entry name" value="Ribosomal_uS4_CS"/>
</dbReference>
<dbReference type="SMART" id="SM00363">
    <property type="entry name" value="S4"/>
    <property type="match status" value="1"/>
</dbReference>
<evidence type="ECO:0000313" key="8">
    <source>
        <dbReference type="EMBL" id="SVD26760.1"/>
    </source>
</evidence>
<dbReference type="EMBL" id="UINC01139922">
    <property type="protein sequence ID" value="SVD26760.1"/>
    <property type="molecule type" value="Genomic_DNA"/>
</dbReference>
<dbReference type="InterPro" id="IPR001912">
    <property type="entry name" value="Ribosomal_uS4_N"/>
</dbReference>
<evidence type="ECO:0000256" key="2">
    <source>
        <dbReference type="ARBA" id="ARBA00022730"/>
    </source>
</evidence>
<dbReference type="GO" id="GO:0006412">
    <property type="term" value="P:translation"/>
    <property type="evidence" value="ECO:0007669"/>
    <property type="project" value="InterPro"/>
</dbReference>
<dbReference type="GO" id="GO:0042274">
    <property type="term" value="P:ribosomal small subunit biogenesis"/>
    <property type="evidence" value="ECO:0007669"/>
    <property type="project" value="TreeGrafter"/>
</dbReference>
<sequence length="202" mass="23480">MARYTGPRLRISRRFHTAIFGPSKYLDRKDYPPGQHGQSRRRKATDYAMALAEKQKMRYYYGLMEKQFRGVYEKANRRRGVTGEIMLQMLETRLDSVVFSLGFGYTRAQARQMVTHGHVLVNGKRARTPSIALNENDAVEIKAVEKSRHLADKNLEYSTSRIVPEWLELDKSVYKGTVKRMPTRDDVEPIANEQAIVEFYSR</sequence>
<dbReference type="AlphaFoldDB" id="A0A382TXF9"/>
<evidence type="ECO:0000259" key="6">
    <source>
        <dbReference type="SMART" id="SM00363"/>
    </source>
</evidence>